<dbReference type="STRING" id="156980.SAMN04489745_1584"/>
<evidence type="ECO:0000313" key="4">
    <source>
        <dbReference type="Proteomes" id="UP000182652"/>
    </source>
</evidence>
<dbReference type="EMBL" id="FNSN01000003">
    <property type="protein sequence ID" value="SEB91414.1"/>
    <property type="molecule type" value="Genomic_DNA"/>
</dbReference>
<proteinExistence type="predicted"/>
<protein>
    <submittedName>
        <fullName evidence="3">Uncharacterized protein</fullName>
    </submittedName>
</protein>
<evidence type="ECO:0000256" key="2">
    <source>
        <dbReference type="SAM" id="Phobius"/>
    </source>
</evidence>
<feature type="compositionally biased region" description="Basic and acidic residues" evidence="1">
    <location>
        <begin position="250"/>
        <end position="264"/>
    </location>
</feature>
<organism evidence="3 4">
    <name type="scientific">Arthrobacter woluwensis</name>
    <dbReference type="NCBI Taxonomy" id="156980"/>
    <lineage>
        <taxon>Bacteria</taxon>
        <taxon>Bacillati</taxon>
        <taxon>Actinomycetota</taxon>
        <taxon>Actinomycetes</taxon>
        <taxon>Micrococcales</taxon>
        <taxon>Micrococcaceae</taxon>
        <taxon>Arthrobacter</taxon>
    </lineage>
</organism>
<name>A0A1H4N8R7_9MICC</name>
<feature type="transmembrane region" description="Helical" evidence="2">
    <location>
        <begin position="185"/>
        <end position="207"/>
    </location>
</feature>
<keyword evidence="2" id="KW-0812">Transmembrane</keyword>
<feature type="region of interest" description="Disordered" evidence="1">
    <location>
        <begin position="215"/>
        <end position="279"/>
    </location>
</feature>
<dbReference type="AlphaFoldDB" id="A0A1H4N8R7"/>
<keyword evidence="4" id="KW-1185">Reference proteome</keyword>
<keyword evidence="2" id="KW-0472">Membrane</keyword>
<reference evidence="3 4" key="1">
    <citation type="submission" date="2016-10" db="EMBL/GenBank/DDBJ databases">
        <authorList>
            <person name="de Groot N.N."/>
        </authorList>
    </citation>
    <scope>NUCLEOTIDE SEQUENCE [LARGE SCALE GENOMIC DNA]</scope>
    <source>
        <strain evidence="3 4">DSM 10495</strain>
    </source>
</reference>
<dbReference type="Proteomes" id="UP000182652">
    <property type="component" value="Unassembled WGS sequence"/>
</dbReference>
<gene>
    <name evidence="3" type="ORF">SAMN04489745_1584</name>
</gene>
<accession>A0A1H4N8R7</accession>
<sequence length="618" mass="63502">MKETMTPMLGAFVRLKSAIAVFVLGLVVLFLGIGQKTFWAPPERVSVALPSSVQQAPLTVVDPAFAKFGDGKVDLDIKGDGAFTVAVGRPDDVAAWVDKTAHNTVKGADAEGKALDVQHVDGEAKAPNPAGADIWASTQSGNGDLKFAWSAPDQGDWSLVIASDGTKPAPSQLEFSYANDTSTPWSVPLMVLGGLLMLGALLFAFLFGKGGSTPAKATAAGPASGGGTKTPSSKDAVADAPASDAGTPVSDDKASDVAEPKAGEAEDAEAQDAEPKDKPSAFRRIPAIAGALSLAVVGALGGVAPAHADSASPSPAASAAGSGDLPVVTDDQLKRILSSTADAVSSADAAKNAKDLGDRATGEALTIRTQNYKIRASATSHPAVAPVAAQKLLTQVVPTDRAWPRTVTAVTQGAKNPTPLILTLTQKSARENYKLVSASYLLPGNTFPAMSADGVKTRDAKSANGLTASPSDAIAALVARLKDPKGSAKTKFGDNTYFQQTEELKNNVIDPKNNGADVKPAFDFKLVGQPDAVYTSDDGGAVVVADLEFTVTLTSPNEGDTVDLADEAVSTLAGTKKTNKKVTEHFIDSVTLRIPPSGSKESFTLLSADRYLTGVKLG</sequence>
<feature type="transmembrane region" description="Helical" evidence="2">
    <location>
        <begin position="285"/>
        <end position="304"/>
    </location>
</feature>
<evidence type="ECO:0000256" key="1">
    <source>
        <dbReference type="SAM" id="MobiDB-lite"/>
    </source>
</evidence>
<evidence type="ECO:0000313" key="3">
    <source>
        <dbReference type="EMBL" id="SEB91414.1"/>
    </source>
</evidence>
<keyword evidence="2" id="KW-1133">Transmembrane helix</keyword>